<dbReference type="Pfam" id="PF04983">
    <property type="entry name" value="RNA_pol_Rpb1_3"/>
    <property type="match status" value="1"/>
</dbReference>
<name>S8EH68_FOMSC</name>
<dbReference type="eggNOG" id="KOG0262">
    <property type="taxonomic scope" value="Eukaryota"/>
</dbReference>
<dbReference type="Pfam" id="PF05000">
    <property type="entry name" value="RNA_pol_Rpb1_4"/>
    <property type="match status" value="1"/>
</dbReference>
<protein>
    <recommendedName>
        <fullName evidence="12">DNA-directed RNA polymerase subunit</fullName>
        <ecNumber evidence="12">2.7.7.6</ecNumber>
    </recommendedName>
</protein>
<evidence type="ECO:0000259" key="14">
    <source>
        <dbReference type="SMART" id="SM00663"/>
    </source>
</evidence>
<dbReference type="EMBL" id="KE504129">
    <property type="protein sequence ID" value="EPT03588.1"/>
    <property type="molecule type" value="Genomic_DNA"/>
</dbReference>
<comment type="catalytic activity">
    <reaction evidence="11 12">
        <text>RNA(n) + a ribonucleoside 5'-triphosphate = RNA(n+1) + diphosphate</text>
        <dbReference type="Rhea" id="RHEA:21248"/>
        <dbReference type="Rhea" id="RHEA-COMP:14527"/>
        <dbReference type="Rhea" id="RHEA-COMP:17342"/>
        <dbReference type="ChEBI" id="CHEBI:33019"/>
        <dbReference type="ChEBI" id="CHEBI:61557"/>
        <dbReference type="ChEBI" id="CHEBI:140395"/>
        <dbReference type="EC" id="2.7.7.6"/>
    </reaction>
</comment>
<reference evidence="15 16" key="1">
    <citation type="journal article" date="2012" name="Science">
        <title>The Paleozoic origin of enzymatic lignin decomposition reconstructed from 31 fungal genomes.</title>
        <authorList>
            <person name="Floudas D."/>
            <person name="Binder M."/>
            <person name="Riley R."/>
            <person name="Barry K."/>
            <person name="Blanchette R.A."/>
            <person name="Henrissat B."/>
            <person name="Martinez A.T."/>
            <person name="Otillar R."/>
            <person name="Spatafora J.W."/>
            <person name="Yadav J.S."/>
            <person name="Aerts A."/>
            <person name="Benoit I."/>
            <person name="Boyd A."/>
            <person name="Carlson A."/>
            <person name="Copeland A."/>
            <person name="Coutinho P.M."/>
            <person name="de Vries R.P."/>
            <person name="Ferreira P."/>
            <person name="Findley K."/>
            <person name="Foster B."/>
            <person name="Gaskell J."/>
            <person name="Glotzer D."/>
            <person name="Gorecki P."/>
            <person name="Heitman J."/>
            <person name="Hesse C."/>
            <person name="Hori C."/>
            <person name="Igarashi K."/>
            <person name="Jurgens J.A."/>
            <person name="Kallen N."/>
            <person name="Kersten P."/>
            <person name="Kohler A."/>
            <person name="Kuees U."/>
            <person name="Kumar T.K.A."/>
            <person name="Kuo A."/>
            <person name="LaButti K."/>
            <person name="Larrondo L.F."/>
            <person name="Lindquist E."/>
            <person name="Ling A."/>
            <person name="Lombard V."/>
            <person name="Lucas S."/>
            <person name="Lundell T."/>
            <person name="Martin R."/>
            <person name="McLaughlin D.J."/>
            <person name="Morgenstern I."/>
            <person name="Morin E."/>
            <person name="Murat C."/>
            <person name="Nagy L.G."/>
            <person name="Nolan M."/>
            <person name="Ohm R.A."/>
            <person name="Patyshakuliyeva A."/>
            <person name="Rokas A."/>
            <person name="Ruiz-Duenas F.J."/>
            <person name="Sabat G."/>
            <person name="Salamov A."/>
            <person name="Samejima M."/>
            <person name="Schmutz J."/>
            <person name="Slot J.C."/>
            <person name="St John F."/>
            <person name="Stenlid J."/>
            <person name="Sun H."/>
            <person name="Sun S."/>
            <person name="Syed K."/>
            <person name="Tsang A."/>
            <person name="Wiebenga A."/>
            <person name="Young D."/>
            <person name="Pisabarro A."/>
            <person name="Eastwood D.C."/>
            <person name="Martin F."/>
            <person name="Cullen D."/>
            <person name="Grigoriev I.V."/>
            <person name="Hibbett D.S."/>
        </authorList>
    </citation>
    <scope>NUCLEOTIDE SEQUENCE</scope>
    <source>
        <strain evidence="16">FP-58527</strain>
    </source>
</reference>
<keyword evidence="7" id="KW-0862">Zinc</keyword>
<dbReference type="InterPro" id="IPR006592">
    <property type="entry name" value="RNA_pol_N"/>
</dbReference>
<dbReference type="Pfam" id="PF00623">
    <property type="entry name" value="RNA_pol_Rpb1_2"/>
    <property type="match status" value="1"/>
</dbReference>
<dbReference type="InterPro" id="IPR047107">
    <property type="entry name" value="DNA-dir_RNA_pol1_lsu_C"/>
</dbReference>
<keyword evidence="9 12" id="KW-0804">Transcription</keyword>
<dbReference type="Gene3D" id="4.10.860.120">
    <property type="entry name" value="RNA polymerase II, clamp domain"/>
    <property type="match status" value="1"/>
</dbReference>
<dbReference type="Gene3D" id="3.30.1490.180">
    <property type="entry name" value="RNA polymerase ii"/>
    <property type="match status" value="1"/>
</dbReference>
<dbReference type="GO" id="GO:0003899">
    <property type="term" value="F:DNA-directed RNA polymerase activity"/>
    <property type="evidence" value="ECO:0007669"/>
    <property type="project" value="UniProtKB-EC"/>
</dbReference>
<dbReference type="GO" id="GO:0006351">
    <property type="term" value="P:DNA-templated transcription"/>
    <property type="evidence" value="ECO:0007669"/>
    <property type="project" value="InterPro"/>
</dbReference>
<dbReference type="InterPro" id="IPR044893">
    <property type="entry name" value="RNA_pol_Rpb1_clamp_domain"/>
</dbReference>
<dbReference type="Pfam" id="PF04998">
    <property type="entry name" value="RNA_pol_Rpb1_5"/>
    <property type="match status" value="1"/>
</dbReference>
<dbReference type="SUPFAM" id="SSF64484">
    <property type="entry name" value="beta and beta-prime subunits of DNA dependent RNA-polymerase"/>
    <property type="match status" value="1"/>
</dbReference>
<keyword evidence="10" id="KW-0539">Nucleus</keyword>
<dbReference type="Gene3D" id="1.10.150.390">
    <property type="match status" value="1"/>
</dbReference>
<gene>
    <name evidence="15" type="ORF">FOMPIDRAFT_98350</name>
</gene>
<dbReference type="FunFam" id="3.30.1490.180:FF:000003">
    <property type="entry name" value="DNA-directed RNA polymerase subunit"/>
    <property type="match status" value="1"/>
</dbReference>
<dbReference type="Gene3D" id="1.10.132.30">
    <property type="match status" value="1"/>
</dbReference>
<dbReference type="Gene3D" id="1.10.357.120">
    <property type="match status" value="1"/>
</dbReference>
<dbReference type="CDD" id="cd02735">
    <property type="entry name" value="RNAP_I_Rpa1_C"/>
    <property type="match status" value="1"/>
</dbReference>
<proteinExistence type="inferred from homology"/>
<dbReference type="Pfam" id="PF04997">
    <property type="entry name" value="RNA_pol_Rpb1_1"/>
    <property type="match status" value="1"/>
</dbReference>
<feature type="domain" description="RNA polymerase N-terminal" evidence="14">
    <location>
        <begin position="381"/>
        <end position="725"/>
    </location>
</feature>
<dbReference type="STRING" id="743788.S8EH68"/>
<dbReference type="GO" id="GO:0003677">
    <property type="term" value="F:DNA binding"/>
    <property type="evidence" value="ECO:0007669"/>
    <property type="project" value="InterPro"/>
</dbReference>
<dbReference type="FunFam" id="2.40.40.20:FF:000019">
    <property type="entry name" value="DNA-directed RNA polymerase II subunit RPB1"/>
    <property type="match status" value="1"/>
</dbReference>
<dbReference type="InterPro" id="IPR007080">
    <property type="entry name" value="RNA_pol_Rpb1_1"/>
</dbReference>
<dbReference type="Gene3D" id="3.30.70.2850">
    <property type="match status" value="1"/>
</dbReference>
<dbReference type="InterPro" id="IPR000722">
    <property type="entry name" value="RNA_pol_asu"/>
</dbReference>
<keyword evidence="16" id="KW-1185">Reference proteome</keyword>
<dbReference type="OrthoDB" id="270392at2759"/>
<keyword evidence="6" id="KW-0479">Metal-binding</keyword>
<evidence type="ECO:0000256" key="4">
    <source>
        <dbReference type="ARBA" id="ARBA00022679"/>
    </source>
</evidence>
<dbReference type="InterPro" id="IPR007083">
    <property type="entry name" value="RNA_pol_Rpb1_4"/>
</dbReference>
<dbReference type="InterPro" id="IPR045867">
    <property type="entry name" value="DNA-dir_RpoC_beta_prime"/>
</dbReference>
<dbReference type="Gene3D" id="6.10.250.2940">
    <property type="match status" value="1"/>
</dbReference>
<organism evidence="15 16">
    <name type="scientific">Fomitopsis schrenkii</name>
    <name type="common">Brown rot fungus</name>
    <dbReference type="NCBI Taxonomy" id="2126942"/>
    <lineage>
        <taxon>Eukaryota</taxon>
        <taxon>Fungi</taxon>
        <taxon>Dikarya</taxon>
        <taxon>Basidiomycota</taxon>
        <taxon>Agaricomycotina</taxon>
        <taxon>Agaricomycetes</taxon>
        <taxon>Polyporales</taxon>
        <taxon>Fomitopsis</taxon>
    </lineage>
</organism>
<dbReference type="InterPro" id="IPR042102">
    <property type="entry name" value="RNA_pol_Rpb1_3_sf"/>
</dbReference>
<dbReference type="Gene3D" id="2.40.40.20">
    <property type="match status" value="1"/>
</dbReference>
<dbReference type="SMART" id="SM00663">
    <property type="entry name" value="RPOLA_N"/>
    <property type="match status" value="1"/>
</dbReference>
<evidence type="ECO:0000256" key="3">
    <source>
        <dbReference type="ARBA" id="ARBA00022478"/>
    </source>
</evidence>
<dbReference type="PANTHER" id="PTHR19376:SF11">
    <property type="entry name" value="DNA-DIRECTED RNA POLYMERASE I SUBUNIT RPA1"/>
    <property type="match status" value="1"/>
</dbReference>
<dbReference type="PANTHER" id="PTHR19376">
    <property type="entry name" value="DNA-DIRECTED RNA POLYMERASE"/>
    <property type="match status" value="1"/>
</dbReference>
<evidence type="ECO:0000256" key="5">
    <source>
        <dbReference type="ARBA" id="ARBA00022695"/>
    </source>
</evidence>
<dbReference type="FunFam" id="4.10.860.120:FF:000006">
    <property type="entry name" value="DNA-directed RNA polymerase subunit"/>
    <property type="match status" value="1"/>
</dbReference>
<dbReference type="InterPro" id="IPR007081">
    <property type="entry name" value="RNA_pol_Rpb1_5"/>
</dbReference>
<evidence type="ECO:0000256" key="9">
    <source>
        <dbReference type="ARBA" id="ARBA00023163"/>
    </source>
</evidence>
<evidence type="ECO:0000256" key="7">
    <source>
        <dbReference type="ARBA" id="ARBA00022833"/>
    </source>
</evidence>
<evidence type="ECO:0000256" key="13">
    <source>
        <dbReference type="SAM" id="MobiDB-lite"/>
    </source>
</evidence>
<dbReference type="Proteomes" id="UP000015241">
    <property type="component" value="Unassembled WGS sequence"/>
</dbReference>
<evidence type="ECO:0000256" key="11">
    <source>
        <dbReference type="ARBA" id="ARBA00048552"/>
    </source>
</evidence>
<dbReference type="Gene3D" id="1.10.274.100">
    <property type="entry name" value="RNA polymerase Rpb1, domain 3"/>
    <property type="match status" value="1"/>
</dbReference>
<dbReference type="EC" id="2.7.7.6" evidence="12"/>
<dbReference type="GO" id="GO:0046872">
    <property type="term" value="F:metal ion binding"/>
    <property type="evidence" value="ECO:0007669"/>
    <property type="project" value="UniProtKB-KW"/>
</dbReference>
<feature type="region of interest" description="Disordered" evidence="13">
    <location>
        <begin position="1396"/>
        <end position="1463"/>
    </location>
</feature>
<evidence type="ECO:0000313" key="16">
    <source>
        <dbReference type="Proteomes" id="UP000015241"/>
    </source>
</evidence>
<keyword evidence="4 12" id="KW-0808">Transferase</keyword>
<evidence type="ECO:0000313" key="15">
    <source>
        <dbReference type="EMBL" id="EPT03588.1"/>
    </source>
</evidence>
<keyword evidence="8" id="KW-0460">Magnesium</keyword>
<evidence type="ECO:0000256" key="2">
    <source>
        <dbReference type="ARBA" id="ARBA00006460"/>
    </source>
</evidence>
<feature type="compositionally biased region" description="Basic and acidic residues" evidence="13">
    <location>
        <begin position="1421"/>
        <end position="1430"/>
    </location>
</feature>
<accession>S8EH68</accession>
<feature type="compositionally biased region" description="Low complexity" evidence="13">
    <location>
        <begin position="316"/>
        <end position="325"/>
    </location>
</feature>
<dbReference type="InParanoid" id="S8EH68"/>
<comment type="similarity">
    <text evidence="2 12">Belongs to the RNA polymerase beta' chain family.</text>
</comment>
<dbReference type="InterPro" id="IPR038120">
    <property type="entry name" value="Rpb1_funnel_sf"/>
</dbReference>
<dbReference type="FunCoup" id="S8EH68">
    <property type="interactions" value="556"/>
</dbReference>
<evidence type="ECO:0000256" key="6">
    <source>
        <dbReference type="ARBA" id="ARBA00022723"/>
    </source>
</evidence>
<feature type="region of interest" description="Disordered" evidence="13">
    <location>
        <begin position="263"/>
        <end position="336"/>
    </location>
</feature>
<dbReference type="CDD" id="cd01435">
    <property type="entry name" value="RNAP_I_RPA1_N"/>
    <property type="match status" value="1"/>
</dbReference>
<evidence type="ECO:0000256" key="1">
    <source>
        <dbReference type="ARBA" id="ARBA00004123"/>
    </source>
</evidence>
<comment type="subcellular location">
    <subcellularLocation>
        <location evidence="1">Nucleus</location>
    </subcellularLocation>
</comment>
<keyword evidence="3 12" id="KW-0240">DNA-directed RNA polymerase</keyword>
<evidence type="ECO:0000256" key="12">
    <source>
        <dbReference type="RuleBase" id="RU004279"/>
    </source>
</evidence>
<evidence type="ECO:0000256" key="8">
    <source>
        <dbReference type="ARBA" id="ARBA00022842"/>
    </source>
</evidence>
<comment type="function">
    <text evidence="12">DNA-dependent RNA polymerase catalyzes the transcription of DNA into RNA using the four ribonucleoside triphosphates as substrates.</text>
</comment>
<dbReference type="InterPro" id="IPR015699">
    <property type="entry name" value="DNA-dir_RNA_pol1_lsu_N"/>
</dbReference>
<dbReference type="HOGENOM" id="CLU_000487_2_4_1"/>
<dbReference type="FunFam" id="1.10.274.100:FF:000006">
    <property type="entry name" value="DNA-directed RNA polymerase subunit"/>
    <property type="match status" value="1"/>
</dbReference>
<dbReference type="GO" id="GO:0005736">
    <property type="term" value="C:RNA polymerase I complex"/>
    <property type="evidence" value="ECO:0007669"/>
    <property type="project" value="TreeGrafter"/>
</dbReference>
<keyword evidence="5 12" id="KW-0548">Nucleotidyltransferase</keyword>
<evidence type="ECO:0000256" key="10">
    <source>
        <dbReference type="ARBA" id="ARBA00023242"/>
    </source>
</evidence>
<feature type="compositionally biased region" description="Acidic residues" evidence="13">
    <location>
        <begin position="286"/>
        <end position="309"/>
    </location>
</feature>
<sequence>MNIAKSYPSTVNSISFSFLTTEDVRRISVKQIVNPVLLDDLNRPNIGGLYDPALGPSDKQDICSTCHLTYFTCPGHFGHIELPAPVFHPLFMANMYHLLRGTCLFCHRFKIERKVLCKYVAKLRLLEHGLLVAAQTLDDIHVATHGGRRGKDAMDDDEEDAESDHAFEQRINTYVAVHLATASSSRRDSYKDSLVYQARKELIDEFLKATMLKKCRNPSCGAFSYTFRKDGYTKIIEYDLTTKHKQQHMFLRLRRPNVLLDQQKGKAAALRGEQQQQHSGPHGSDSESESDEEPEGDDVFSDADVDGDQNMDKFHAGAAKSASGKAKSKRGRNERVMPAEECRAHLRRLFANEPVICSLLYGRHGPFAPMTANKLSLASAEMFFLEIVPVSPTRFRPPAKMGEMLFEHPQNELLAKILNTSYRLRDLTENLRKASVKSPDNDVDEIQRRRILQSLLDTLIQLQVDVNSFIDSSKNPTPVRQGKLPPAGVKQNLEKKEGLFRMNMMGKRVNYAARSVISPDVNIEPNEIGIPPVFARKLTFPEPVTPANFHELRQLVITGPHGYPGATMVEYEDGHLQFLDKLSIEQRTAIANQLLTPQEGNHGSTSRAGLFTRTPAVNKKVYRHLRDGDILILNRQPTLHKPSMMCHKAKVLQGEKTIRMHYANCNSYNADFDGDEMNIHFPQSQVARAEAYFIANTDNQYLVPTSGKPLRGLIQDHVVAGLWMTAQDAFFNREEYFQLLYGAIRPEDTAGHISGRLMTLPPAIWKPRPLWTGKQIISTVMKNITPPDYEGMNLHASAKVPGHLWGKDSQEDKVIFMDGELLCGVLDKSAFGASDYGMVHSVYELYGADVAGTLLGILSRLFTKFLQHRAFTCRMDDLSLTPEGNGRRAEIIKKGAGLGTEGAIDNFPSLASVSEQEKPVVLRSLLEDVLRDDSKMAGLDMTVKGKLNKLTKSIADAVMPHGLLRQFPHNHMQAMTLSGAKGSAVNAQQISCALGQQELEGRRVPVMVSGKTLPSFKPFETKAIAGGYVASRFLTGVKPQEFFFHCMAGREGLIDTAVKTSRSGYLQRCLIKHLEGVRIHYDNTVRGSDSSIFQFHYGGDALDVTKQKHLLQFEFIVRNQQTLVNRYKPRALTEVVSEEAESYMKKVLKCKDKASRGGYKPALSVYNPSRYLGSTSEKFAEKVEEYAKKNPHGLLKKKDKDDTLPIRRRRAPLSVKHFKLLMKVKYMRSLVEPGEAVGLLASQGVGEPSTQMTLNTFHFAGHGAANVTLGIPRLREIVMTASQKPKTPSMTMKVRQGVPPSDIDMFCKKATRLALSHVVDRVVVKERLAVNGNARSKEFTIELVFYPKDQYQAEYDVQPLEIVAAFGTKFPLLLKKELQTEMKKLDADLKNQMKELGKGTAVRDTAPPGRADVNGDDGDNTDERRARRDDDDASEVGDGDATATKRQRQAKEQATYEDDEDDDEGAVALGEFDDADIEAAFASAGEDEDEGMGIDENAEQTQARKRLSEEVAQVESLFTENMPNATTFSFRDSGCTIGLQFGSSMPKLLLVGIVERTCVKTVIREIPGITDCFKSKEDASDGSAVYTLTTNGSNIAGLWRFACAEPTPMIEEDGIYSNDIYAILRAYGVEAARAVILREIGGVFAVYKIDVDSRHLELIADYMTFEGGYKPFNRKGLSTNPSPLLKASYETTAAFLSDATLHGDFDDLTTPSGNIVMGRLNLTGTGVFDIGNVLADFPQQYTRQIDGFCTDCVARGYAQ</sequence>
<dbReference type="InterPro" id="IPR007066">
    <property type="entry name" value="RNA_pol_Rpb1_3"/>
</dbReference>